<dbReference type="GO" id="GO:0015074">
    <property type="term" value="P:DNA integration"/>
    <property type="evidence" value="ECO:0007669"/>
    <property type="project" value="InterPro"/>
</dbReference>
<dbReference type="AlphaFoldDB" id="A0A1H6F0B9"/>
<dbReference type="InterPro" id="IPR012337">
    <property type="entry name" value="RNaseH-like_sf"/>
</dbReference>
<keyword evidence="4" id="KW-1185">Reference proteome</keyword>
<protein>
    <recommendedName>
        <fullName evidence="2">Integrase catalytic domain-containing protein</fullName>
    </recommendedName>
</protein>
<evidence type="ECO:0000256" key="1">
    <source>
        <dbReference type="SAM" id="MobiDB-lite"/>
    </source>
</evidence>
<feature type="domain" description="Integrase catalytic" evidence="2">
    <location>
        <begin position="270"/>
        <end position="499"/>
    </location>
</feature>
<dbReference type="InterPro" id="IPR001584">
    <property type="entry name" value="Integrase_cat-core"/>
</dbReference>
<name>A0A1H6F0B9_9ACTN</name>
<dbReference type="GO" id="GO:0003676">
    <property type="term" value="F:nucleic acid binding"/>
    <property type="evidence" value="ECO:0007669"/>
    <property type="project" value="InterPro"/>
</dbReference>
<reference evidence="3 4" key="1">
    <citation type="submission" date="2016-10" db="EMBL/GenBank/DDBJ databases">
        <authorList>
            <person name="de Groot N.N."/>
        </authorList>
    </citation>
    <scope>NUCLEOTIDE SEQUENCE [LARGE SCALE GENOMIC DNA]</scope>
    <source>
        <strain evidence="3 4">CGMCC 4.7037</strain>
    </source>
</reference>
<evidence type="ECO:0000313" key="4">
    <source>
        <dbReference type="Proteomes" id="UP000236732"/>
    </source>
</evidence>
<dbReference type="InterPro" id="IPR036397">
    <property type="entry name" value="RNaseH_sf"/>
</dbReference>
<dbReference type="Gene3D" id="3.30.420.10">
    <property type="entry name" value="Ribonuclease H-like superfamily/Ribonuclease H"/>
    <property type="match status" value="1"/>
</dbReference>
<feature type="compositionally biased region" description="Basic and acidic residues" evidence="1">
    <location>
        <begin position="687"/>
        <end position="697"/>
    </location>
</feature>
<feature type="compositionally biased region" description="Basic and acidic residues" evidence="1">
    <location>
        <begin position="716"/>
        <end position="742"/>
    </location>
</feature>
<dbReference type="RefSeq" id="WP_103963427.1">
    <property type="nucleotide sequence ID" value="NZ_FNVT01000026.1"/>
</dbReference>
<proteinExistence type="predicted"/>
<feature type="region of interest" description="Disordered" evidence="1">
    <location>
        <begin position="647"/>
        <end position="754"/>
    </location>
</feature>
<dbReference type="OrthoDB" id="52928at2"/>
<evidence type="ECO:0000259" key="2">
    <source>
        <dbReference type="PROSITE" id="PS50994"/>
    </source>
</evidence>
<dbReference type="SUPFAM" id="SSF53098">
    <property type="entry name" value="Ribonuclease H-like"/>
    <property type="match status" value="1"/>
</dbReference>
<accession>A0A1H6F0B9</accession>
<sequence>MSSQAGLLELAAGSVLRLDGVEWRVAALEAQYGRVLLDAGEEQMWRSIRWLSHHRDCQSVPTEIEVADGPVRQPPSLDDLTSYQREVVWLRVAHLLETETGFRDGDPLHPRLGEPHPAYDPQSTTLTQRRRAKVAELRELGDEEAALLGLGKVSERTLERMAAAWRKSGPAGCVDGRWLRAGGGHPSITEEIREAIFAVRAESLHRSRMSMRARCVQIHQYVAEKFGPQVPVPSYWTLRAVWLEWFGPGGTRQRYVRSAAVGDGSPVHVVVHRPGQVVALDTTVLPVKVRDGVFGDPVSTHLTLALDLFTHSVVGFRLTLVSDTSVDVAMLLRDVMLPLPMRESWGPEMEWPYPGVPAEVVASFAGHKVAGLPFFAPETVTTDHGAVYKNHALVDAQRVLGCNILPARTLRPQDKAACERAFGALRSLLFEQLPGYTGVDVADRGADPEGDAVVTMARMEHLIATWLISVWQNRALGEHAPAWGPGEQHSPNTLFAAAMNQGGFALQIPKPELYYQLLPAHYVKIHGRRGVKIGGLWYGKSHHALDPYRGKLSDRGGRHKGKWVIRSDRRDRRTAFFQDPADPSVWHALRWNGLPPEDEVPAFSDKTAEELLREARACGLSPHSDEELLPVLLRLLGGLVPVEQWPTQLGKKGKKERAREVAQGDQAASDRLSLTPAQRPGAEPEAAGDRRGEDTEGRVVPLRWPDQAVQVGDAIDAERRRRREQVVAERPSPPERLADRLRRTSLLLLPEEDE</sequence>
<evidence type="ECO:0000313" key="3">
    <source>
        <dbReference type="EMBL" id="SEH02384.1"/>
    </source>
</evidence>
<dbReference type="EMBL" id="FNVT01000026">
    <property type="protein sequence ID" value="SEH02384.1"/>
    <property type="molecule type" value="Genomic_DNA"/>
</dbReference>
<organism evidence="3 4">
    <name type="scientific">Nonomuraea solani</name>
    <dbReference type="NCBI Taxonomy" id="1144553"/>
    <lineage>
        <taxon>Bacteria</taxon>
        <taxon>Bacillati</taxon>
        <taxon>Actinomycetota</taxon>
        <taxon>Actinomycetes</taxon>
        <taxon>Streptosporangiales</taxon>
        <taxon>Streptosporangiaceae</taxon>
        <taxon>Nonomuraea</taxon>
    </lineage>
</organism>
<dbReference type="Proteomes" id="UP000236732">
    <property type="component" value="Unassembled WGS sequence"/>
</dbReference>
<dbReference type="PROSITE" id="PS50994">
    <property type="entry name" value="INTEGRASE"/>
    <property type="match status" value="1"/>
</dbReference>
<gene>
    <name evidence="3" type="ORF">SAMN05444920_12642</name>
</gene>